<comment type="caution">
    <text evidence="6">The sequence shown here is derived from an EMBL/GenBank/DDBJ whole genome shotgun (WGS) entry which is preliminary data.</text>
</comment>
<dbReference type="OrthoDB" id="409374at2759"/>
<name>A0A8S1YMM4_PAROT</name>
<accession>A0A8S1YMM4</accession>
<keyword evidence="3" id="KW-1015">Disulfide bond</keyword>
<evidence type="ECO:0000256" key="1">
    <source>
        <dbReference type="ARBA" id="ARBA00022729"/>
    </source>
</evidence>
<dbReference type="NCBIfam" id="TIGR02232">
    <property type="entry name" value="myxo_disulf_rpt"/>
    <property type="match status" value="1"/>
</dbReference>
<feature type="transmembrane region" description="Helical" evidence="4">
    <location>
        <begin position="309"/>
        <end position="333"/>
    </location>
</feature>
<gene>
    <name evidence="6" type="ORF">POCTA_138.1.T2110003</name>
</gene>
<dbReference type="PANTHER" id="PTHR39767">
    <property type="entry name" value="CALCIUM/CALMODULIN-BINDING MEMBRANE PROTEIN PCM4-RELATED"/>
    <property type="match status" value="1"/>
</dbReference>
<keyword evidence="2" id="KW-0677">Repeat</keyword>
<keyword evidence="1 5" id="KW-0732">Signal</keyword>
<evidence type="ECO:0000256" key="4">
    <source>
        <dbReference type="SAM" id="Phobius"/>
    </source>
</evidence>
<sequence>MHNFQVLIKFIQVCFFRLSVESLGSVISTQSSISGGVQPEYLHTSSITYQHNRRTFWIYLYSDYGGLISFKLSIVKCQYECGGCIENYPRFCLQRKLHQYSRNSNYITTNWWSYYSILKEVTTNVVFCDLLIFSQIEYQTQLPPQQLYLIEILIKDQHDPIQQLNFKSSSLSYMRDFEAFYTEPEIMFKKLNEGCFEQIDTRFMICQESWIYNWFLENCHPICGDKGQFQKQQQINSMTVPQSKLILDTLICKEVFDLKVVFENCRPICGDGVIQGQEKCHDANLISNDFVINVNFHVQTFAKLVNLEFVLNVFMEMIIMLILIVSLCVELAIQFPIRLNNAI</sequence>
<dbReference type="Proteomes" id="UP000683925">
    <property type="component" value="Unassembled WGS sequence"/>
</dbReference>
<evidence type="ECO:0000256" key="5">
    <source>
        <dbReference type="SAM" id="SignalP"/>
    </source>
</evidence>
<dbReference type="EMBL" id="CAJJDP010000215">
    <property type="protein sequence ID" value="CAD8215169.1"/>
    <property type="molecule type" value="Genomic_DNA"/>
</dbReference>
<feature type="signal peptide" evidence="5">
    <location>
        <begin position="1"/>
        <end position="22"/>
    </location>
</feature>
<dbReference type="Pfam" id="PF13948">
    <property type="entry name" value="DUF4215"/>
    <property type="match status" value="1"/>
</dbReference>
<evidence type="ECO:0000256" key="2">
    <source>
        <dbReference type="ARBA" id="ARBA00022737"/>
    </source>
</evidence>
<evidence type="ECO:0000313" key="7">
    <source>
        <dbReference type="Proteomes" id="UP000683925"/>
    </source>
</evidence>
<evidence type="ECO:0008006" key="8">
    <source>
        <dbReference type="Google" id="ProtNLM"/>
    </source>
</evidence>
<dbReference type="AlphaFoldDB" id="A0A8S1YMM4"/>
<feature type="chain" id="PRO_5035861001" description="ShKT domain-containing protein" evidence="5">
    <location>
        <begin position="23"/>
        <end position="343"/>
    </location>
</feature>
<keyword evidence="4" id="KW-1133">Transmembrane helix</keyword>
<proteinExistence type="predicted"/>
<reference evidence="6" key="1">
    <citation type="submission" date="2021-01" db="EMBL/GenBank/DDBJ databases">
        <authorList>
            <consortium name="Genoscope - CEA"/>
            <person name="William W."/>
        </authorList>
    </citation>
    <scope>NUCLEOTIDE SEQUENCE</scope>
</reference>
<dbReference type="PANTHER" id="PTHR39767:SF2">
    <property type="entry name" value="CHROMOSOME UNDETERMINED SCAFFOLD_1, WHOLE GENOME SHOTGUN SEQUENCE"/>
    <property type="match status" value="1"/>
</dbReference>
<protein>
    <recommendedName>
        <fullName evidence="8">ShKT domain-containing protein</fullName>
    </recommendedName>
</protein>
<organism evidence="6 7">
    <name type="scientific">Paramecium octaurelia</name>
    <dbReference type="NCBI Taxonomy" id="43137"/>
    <lineage>
        <taxon>Eukaryota</taxon>
        <taxon>Sar</taxon>
        <taxon>Alveolata</taxon>
        <taxon>Ciliophora</taxon>
        <taxon>Intramacronucleata</taxon>
        <taxon>Oligohymenophorea</taxon>
        <taxon>Peniculida</taxon>
        <taxon>Parameciidae</taxon>
        <taxon>Paramecium</taxon>
    </lineage>
</organism>
<evidence type="ECO:0000256" key="3">
    <source>
        <dbReference type="ARBA" id="ARBA00023157"/>
    </source>
</evidence>
<dbReference type="InterPro" id="IPR011936">
    <property type="entry name" value="Myxo_disulph_rpt"/>
</dbReference>
<evidence type="ECO:0000313" key="6">
    <source>
        <dbReference type="EMBL" id="CAD8215169.1"/>
    </source>
</evidence>
<keyword evidence="4" id="KW-0472">Membrane</keyword>
<keyword evidence="7" id="KW-1185">Reference proteome</keyword>
<keyword evidence="4" id="KW-0812">Transmembrane</keyword>